<dbReference type="FunFam" id="3.40.50.970:FF:000024">
    <property type="entry name" value="Pyruvate decarboxylase isozyme"/>
    <property type="match status" value="1"/>
</dbReference>
<dbReference type="InterPro" id="IPR011766">
    <property type="entry name" value="TPP_enzyme_TPP-bd"/>
</dbReference>
<dbReference type="InterPro" id="IPR029035">
    <property type="entry name" value="DHS-like_NAD/FAD-binding_dom"/>
</dbReference>
<dbReference type="Pfam" id="PF02775">
    <property type="entry name" value="TPP_enzyme_C"/>
    <property type="match status" value="1"/>
</dbReference>
<feature type="binding site" evidence="11">
    <location>
        <position position="504"/>
    </location>
    <ligand>
        <name>Mg(2+)</name>
        <dbReference type="ChEBI" id="CHEBI:18420"/>
    </ligand>
</feature>
<evidence type="ECO:0000256" key="10">
    <source>
        <dbReference type="ARBA" id="ARBA00023239"/>
    </source>
</evidence>
<dbReference type="InterPro" id="IPR012000">
    <property type="entry name" value="Thiamin_PyroP_enz_cen_dom"/>
</dbReference>
<dbReference type="RefSeq" id="WP_093787921.1">
    <property type="nucleotide sequence ID" value="NZ_FNIE01000019.1"/>
</dbReference>
<dbReference type="SUPFAM" id="SSF52467">
    <property type="entry name" value="DHS-like NAD/FAD-binding domain"/>
    <property type="match status" value="1"/>
</dbReference>
<evidence type="ECO:0000313" key="17">
    <source>
        <dbReference type="Proteomes" id="UP000199341"/>
    </source>
</evidence>
<dbReference type="GO" id="GO:0004737">
    <property type="term" value="F:pyruvate decarboxylase activity"/>
    <property type="evidence" value="ECO:0007669"/>
    <property type="project" value="TreeGrafter"/>
</dbReference>
<comment type="cofactor">
    <cofactor evidence="11">
        <name>Mg(2+)</name>
        <dbReference type="ChEBI" id="CHEBI:18420"/>
    </cofactor>
    <text evidence="11">Binds 1 Mg(2+) per subunit.</text>
</comment>
<keyword evidence="9 12" id="KW-0786">Thiamine pyrophosphate</keyword>
<dbReference type="Pfam" id="PF00205">
    <property type="entry name" value="TPP_enzyme_M"/>
    <property type="match status" value="1"/>
</dbReference>
<dbReference type="InterPro" id="IPR012001">
    <property type="entry name" value="Thiamin_PyroP_enz_TPP-bd_dom"/>
</dbReference>
<evidence type="ECO:0000259" key="13">
    <source>
        <dbReference type="Pfam" id="PF00205"/>
    </source>
</evidence>
<dbReference type="GO" id="GO:0000949">
    <property type="term" value="P:aromatic amino acid family catabolic process to alcohol via Ehrlich pathway"/>
    <property type="evidence" value="ECO:0007669"/>
    <property type="project" value="TreeGrafter"/>
</dbReference>
<dbReference type="CDD" id="cd02005">
    <property type="entry name" value="TPP_PDC_IPDC"/>
    <property type="match status" value="1"/>
</dbReference>
<gene>
    <name evidence="16" type="ORF">SAMN05216259_11995</name>
</gene>
<dbReference type="CDD" id="cd07038">
    <property type="entry name" value="TPP_PYR_PDC_IPDC_like"/>
    <property type="match status" value="1"/>
</dbReference>
<dbReference type="STRING" id="310781.SAMN05216259_11995"/>
<keyword evidence="7" id="KW-0210">Decarboxylase</keyword>
<proteinExistence type="inferred from homology"/>
<sequence>MSDATPPTVSRYLLDRIAATGVTHVFGVPGDYNLTFLDRIEAHPQLRWVGNANELNAAYMADGYARLKGFAAVVTTYGVGELSAMNGIAGAYAENVPVLHIVGTPTCAIQRQGLPVHHSLLDGDHQHFVRAAREVTCAAASLTAADAAGEIDRVIAAILHEKRPGYLALPSDLVTRPCPARTEPDSAAAPSARTPLHPHAPAAAFGEAAARLLREATRITVLVDGLARRYDVGRQVDDLIRKGRLTAAVTTGGKGVIDESQDTFAGLYIGAISAPGTRAAVEDADVVIGVGLTVNDLNTGGFTARVDPARLIDLQPHHATVGATRIDRLPLHQAIDELGALLSALPDDPARPVVALPDDRARPITALPDDPARPVTAGVAGALAGTAAEYASAASATPLTQDVLWRRLGRFLRPGDIVAADQGTPFYGLLGQRLPADVEVIAQPGWSSIGYSLPAIAGAQLATAARRRAVLVIGDGAAQLTVQEFGTIAREGLDPIIIVVNNDGYTVERAINGPNAAYNDIARWEWQRIPAAFGADATCTRVRTVGELDTVLTELPRTTGRIRVVEAVLDRHDLPQVLRDTCVAVATRNAG</sequence>
<comment type="function">
    <text evidence="3">Decarboxylates branched-chain and aromatic alpha-keto acids to aldehydes.</text>
</comment>
<organism evidence="16 17">
    <name type="scientific">Actinacidiphila guanduensis</name>
    <dbReference type="NCBI Taxonomy" id="310781"/>
    <lineage>
        <taxon>Bacteria</taxon>
        <taxon>Bacillati</taxon>
        <taxon>Actinomycetota</taxon>
        <taxon>Actinomycetes</taxon>
        <taxon>Kitasatosporales</taxon>
        <taxon>Streptomycetaceae</taxon>
        <taxon>Actinacidiphila</taxon>
    </lineage>
</organism>
<dbReference type="InterPro" id="IPR047214">
    <property type="entry name" value="TPP_PDC_IPDC"/>
</dbReference>
<evidence type="ECO:0000256" key="12">
    <source>
        <dbReference type="RuleBase" id="RU362132"/>
    </source>
</evidence>
<dbReference type="PIRSF" id="PIRSF036565">
    <property type="entry name" value="Pyruvt_ip_decrb"/>
    <property type="match status" value="1"/>
</dbReference>
<comment type="cofactor">
    <cofactor evidence="2">
        <name>thiamine diphosphate</name>
        <dbReference type="ChEBI" id="CHEBI:58937"/>
    </cofactor>
</comment>
<dbReference type="Gene3D" id="3.40.50.970">
    <property type="match status" value="2"/>
</dbReference>
<dbReference type="Gene3D" id="3.40.50.1220">
    <property type="entry name" value="TPP-binding domain"/>
    <property type="match status" value="1"/>
</dbReference>
<dbReference type="PANTHER" id="PTHR43452:SF30">
    <property type="entry name" value="PYRUVATE DECARBOXYLASE ISOZYME 1-RELATED"/>
    <property type="match status" value="1"/>
</dbReference>
<feature type="domain" description="Thiamine pyrophosphate enzyme N-terminal TPP-binding" evidence="15">
    <location>
        <begin position="8"/>
        <end position="112"/>
    </location>
</feature>
<dbReference type="GO" id="GO:0000287">
    <property type="term" value="F:magnesium ion binding"/>
    <property type="evidence" value="ECO:0007669"/>
    <property type="project" value="InterPro"/>
</dbReference>
<evidence type="ECO:0000259" key="15">
    <source>
        <dbReference type="Pfam" id="PF02776"/>
    </source>
</evidence>
<dbReference type="PANTHER" id="PTHR43452">
    <property type="entry name" value="PYRUVATE DECARBOXYLASE"/>
    <property type="match status" value="1"/>
</dbReference>
<dbReference type="EMBL" id="FNIE01000019">
    <property type="protein sequence ID" value="SDP19798.1"/>
    <property type="molecule type" value="Genomic_DNA"/>
</dbReference>
<feature type="domain" description="Thiamine pyrophosphate enzyme central" evidence="13">
    <location>
        <begin position="207"/>
        <end position="336"/>
    </location>
</feature>
<name>A0A1H0QSZ8_9ACTN</name>
<reference evidence="16 17" key="1">
    <citation type="submission" date="2016-10" db="EMBL/GenBank/DDBJ databases">
        <authorList>
            <person name="de Groot N.N."/>
        </authorList>
    </citation>
    <scope>NUCLEOTIDE SEQUENCE [LARGE SCALE GENOMIC DNA]</scope>
    <source>
        <strain evidence="16 17">CGMCC 4.2022</strain>
    </source>
</reference>
<feature type="binding site" evidence="11">
    <location>
        <position position="475"/>
    </location>
    <ligand>
        <name>Mg(2+)</name>
        <dbReference type="ChEBI" id="CHEBI:18420"/>
    </ligand>
</feature>
<keyword evidence="17" id="KW-1185">Reference proteome</keyword>
<dbReference type="InterPro" id="IPR012110">
    <property type="entry name" value="PDC/IPDC-like"/>
</dbReference>
<evidence type="ECO:0000256" key="11">
    <source>
        <dbReference type="PIRSR" id="PIRSR036565-2"/>
    </source>
</evidence>
<evidence type="ECO:0000256" key="4">
    <source>
        <dbReference type="ARBA" id="ARBA00007812"/>
    </source>
</evidence>
<evidence type="ECO:0000256" key="2">
    <source>
        <dbReference type="ARBA" id="ARBA00001964"/>
    </source>
</evidence>
<dbReference type="GO" id="GO:0030976">
    <property type="term" value="F:thiamine pyrophosphate binding"/>
    <property type="evidence" value="ECO:0007669"/>
    <property type="project" value="InterPro"/>
</dbReference>
<dbReference type="Proteomes" id="UP000199341">
    <property type="component" value="Unassembled WGS sequence"/>
</dbReference>
<dbReference type="AlphaFoldDB" id="A0A1H0QSZ8"/>
<evidence type="ECO:0000256" key="6">
    <source>
        <dbReference type="ARBA" id="ARBA00022723"/>
    </source>
</evidence>
<evidence type="ECO:0000259" key="14">
    <source>
        <dbReference type="Pfam" id="PF02775"/>
    </source>
</evidence>
<evidence type="ECO:0000256" key="8">
    <source>
        <dbReference type="ARBA" id="ARBA00022842"/>
    </source>
</evidence>
<evidence type="ECO:0000256" key="1">
    <source>
        <dbReference type="ARBA" id="ARBA00001920"/>
    </source>
</evidence>
<keyword evidence="8 11" id="KW-0460">Magnesium</keyword>
<evidence type="ECO:0000313" key="16">
    <source>
        <dbReference type="EMBL" id="SDP19798.1"/>
    </source>
</evidence>
<dbReference type="OrthoDB" id="4959782at2"/>
<keyword evidence="6 11" id="KW-0479">Metal-binding</keyword>
<feature type="binding site" evidence="11">
    <location>
        <position position="502"/>
    </location>
    <ligand>
        <name>Mg(2+)</name>
        <dbReference type="ChEBI" id="CHEBI:18420"/>
    </ligand>
</feature>
<evidence type="ECO:0000256" key="9">
    <source>
        <dbReference type="ARBA" id="ARBA00023052"/>
    </source>
</evidence>
<keyword evidence="16" id="KW-0670">Pyruvate</keyword>
<dbReference type="Pfam" id="PF02776">
    <property type="entry name" value="TPP_enzyme_N"/>
    <property type="match status" value="1"/>
</dbReference>
<evidence type="ECO:0000256" key="7">
    <source>
        <dbReference type="ARBA" id="ARBA00022793"/>
    </source>
</evidence>
<evidence type="ECO:0000256" key="5">
    <source>
        <dbReference type="ARBA" id="ARBA00020054"/>
    </source>
</evidence>
<evidence type="ECO:0000256" key="3">
    <source>
        <dbReference type="ARBA" id="ARBA00002938"/>
    </source>
</evidence>
<dbReference type="InterPro" id="IPR047213">
    <property type="entry name" value="TPP_PYR_PDC_IPDC-like"/>
</dbReference>
<protein>
    <recommendedName>
        <fullName evidence="5">Alpha-keto-acid decarboxylase</fullName>
    </recommendedName>
</protein>
<dbReference type="SUPFAM" id="SSF52518">
    <property type="entry name" value="Thiamin diphosphate-binding fold (THDP-binding)"/>
    <property type="match status" value="2"/>
</dbReference>
<feature type="domain" description="Thiamine pyrophosphate enzyme TPP-binding" evidence="14">
    <location>
        <begin position="440"/>
        <end position="556"/>
    </location>
</feature>
<accession>A0A1H0QSZ8</accession>
<dbReference type="InterPro" id="IPR029061">
    <property type="entry name" value="THDP-binding"/>
</dbReference>
<comment type="similarity">
    <text evidence="4 12">Belongs to the TPP enzyme family.</text>
</comment>
<comment type="cofactor">
    <cofactor evidence="1">
        <name>a metal cation</name>
        <dbReference type="ChEBI" id="CHEBI:25213"/>
    </cofactor>
</comment>
<dbReference type="FunFam" id="3.40.50.970:FF:000019">
    <property type="entry name" value="Pyruvate decarboxylase isozyme"/>
    <property type="match status" value="1"/>
</dbReference>
<keyword evidence="10" id="KW-0456">Lyase</keyword>
<dbReference type="GO" id="GO:0005829">
    <property type="term" value="C:cytosol"/>
    <property type="evidence" value="ECO:0007669"/>
    <property type="project" value="TreeGrafter"/>
</dbReference>